<comment type="caution">
    <text evidence="2">The sequence shown here is derived from an EMBL/GenBank/DDBJ whole genome shotgun (WGS) entry which is preliminary data.</text>
</comment>
<organism evidence="2 3">
    <name type="scientific">Vineibacter terrae</name>
    <dbReference type="NCBI Taxonomy" id="2586908"/>
    <lineage>
        <taxon>Bacteria</taxon>
        <taxon>Pseudomonadati</taxon>
        <taxon>Pseudomonadota</taxon>
        <taxon>Alphaproteobacteria</taxon>
        <taxon>Hyphomicrobiales</taxon>
        <taxon>Vineibacter</taxon>
    </lineage>
</organism>
<name>A0A5C8PWE9_9HYPH</name>
<proteinExistence type="predicted"/>
<gene>
    <name evidence="2" type="ORF">FHP25_01320</name>
</gene>
<feature type="signal peptide" evidence="1">
    <location>
        <begin position="1"/>
        <end position="21"/>
    </location>
</feature>
<dbReference type="EMBL" id="VDUZ01000001">
    <property type="protein sequence ID" value="TXL82365.1"/>
    <property type="molecule type" value="Genomic_DNA"/>
</dbReference>
<keyword evidence="1" id="KW-0732">Signal</keyword>
<protein>
    <submittedName>
        <fullName evidence="2">Uncharacterized protein</fullName>
    </submittedName>
</protein>
<evidence type="ECO:0000256" key="1">
    <source>
        <dbReference type="SAM" id="SignalP"/>
    </source>
</evidence>
<dbReference type="Proteomes" id="UP000321638">
    <property type="component" value="Unassembled WGS sequence"/>
</dbReference>
<dbReference type="AlphaFoldDB" id="A0A5C8PWE9"/>
<keyword evidence="3" id="KW-1185">Reference proteome</keyword>
<accession>A0A5C8PWE9</accession>
<evidence type="ECO:0000313" key="2">
    <source>
        <dbReference type="EMBL" id="TXL82365.1"/>
    </source>
</evidence>
<dbReference type="RefSeq" id="WP_178133201.1">
    <property type="nucleotide sequence ID" value="NZ_VDUZ01000001.1"/>
</dbReference>
<feature type="chain" id="PRO_5022899450" evidence="1">
    <location>
        <begin position="22"/>
        <end position="201"/>
    </location>
</feature>
<evidence type="ECO:0000313" key="3">
    <source>
        <dbReference type="Proteomes" id="UP000321638"/>
    </source>
</evidence>
<reference evidence="2 3" key="1">
    <citation type="submission" date="2019-06" db="EMBL/GenBank/DDBJ databases">
        <title>New taxonomy in bacterial strain CC-CFT640, isolated from vineyard.</title>
        <authorList>
            <person name="Lin S.-Y."/>
            <person name="Tsai C.-F."/>
            <person name="Young C.-C."/>
        </authorList>
    </citation>
    <scope>NUCLEOTIDE SEQUENCE [LARGE SCALE GENOMIC DNA]</scope>
    <source>
        <strain evidence="2 3">CC-CFT640</strain>
    </source>
</reference>
<sequence>MTGRLIVAGCLVMASVAGARADCLSDFSNVNKINASAGPYEISGRVFIAPTATATPETPQTITTVQVAPPTSFRVRMRAVDIIVTGNTKGWIKSAGASWVAIPPDKLPELMKDAPLQGYFAAGGLSDLQCRGIQVVDGKPRLTFTYNAVIGGRKAMVSAYFDPDSRRPVAGESVIDTGGTKARTVTSYTFDRAIRIAPPAP</sequence>